<keyword evidence="3" id="KW-1185">Reference proteome</keyword>
<reference evidence="2" key="2">
    <citation type="submission" date="2020-05" db="UniProtKB">
        <authorList>
            <consortium name="EnsemblMetazoa"/>
        </authorList>
    </citation>
    <scope>IDENTIFICATION</scope>
    <source>
        <strain evidence="2">IAEA</strain>
    </source>
</reference>
<proteinExistence type="predicted"/>
<evidence type="ECO:0000256" key="1">
    <source>
        <dbReference type="SAM" id="MobiDB-lite"/>
    </source>
</evidence>
<dbReference type="Proteomes" id="UP000092445">
    <property type="component" value="Unassembled WGS sequence"/>
</dbReference>
<dbReference type="EnsemblMetazoa" id="GPAI003118-RA">
    <property type="protein sequence ID" value="GPAI003118-PA"/>
    <property type="gene ID" value="GPAI003118"/>
</dbReference>
<name>A0A1A9Z3Y9_GLOPL</name>
<evidence type="ECO:0000313" key="3">
    <source>
        <dbReference type="Proteomes" id="UP000092445"/>
    </source>
</evidence>
<organism evidence="2 3">
    <name type="scientific">Glossina pallidipes</name>
    <name type="common">Tsetse fly</name>
    <dbReference type="NCBI Taxonomy" id="7398"/>
    <lineage>
        <taxon>Eukaryota</taxon>
        <taxon>Metazoa</taxon>
        <taxon>Ecdysozoa</taxon>
        <taxon>Arthropoda</taxon>
        <taxon>Hexapoda</taxon>
        <taxon>Insecta</taxon>
        <taxon>Pterygota</taxon>
        <taxon>Neoptera</taxon>
        <taxon>Endopterygota</taxon>
        <taxon>Diptera</taxon>
        <taxon>Brachycera</taxon>
        <taxon>Muscomorpha</taxon>
        <taxon>Hippoboscoidea</taxon>
        <taxon>Glossinidae</taxon>
        <taxon>Glossina</taxon>
    </lineage>
</organism>
<dbReference type="VEuPathDB" id="VectorBase:GPAI003118"/>
<accession>A0A1A9Z3Y9</accession>
<evidence type="ECO:0000313" key="2">
    <source>
        <dbReference type="EnsemblMetazoa" id="GPAI003118-PA"/>
    </source>
</evidence>
<reference evidence="3" key="1">
    <citation type="submission" date="2014-03" db="EMBL/GenBank/DDBJ databases">
        <authorList>
            <person name="Aksoy S."/>
            <person name="Warren W."/>
            <person name="Wilson R.K."/>
        </authorList>
    </citation>
    <scope>NUCLEOTIDE SEQUENCE [LARGE SCALE GENOMIC DNA]</scope>
    <source>
        <strain evidence="3">IAEA</strain>
    </source>
</reference>
<dbReference type="AlphaFoldDB" id="A0A1A9Z3Y9"/>
<sequence length="252" mass="27981">MSFNGVKIGIPQNEEMTSPIVKIAHSKNIAAIESFDWYFFRTTAGGNTLSAVSPRHLLQLLYSLLTPQCCAHHKIVVDDIVDHRFSNQTALKFSNDLKENLTEPFRAQHHSKHILFNIVDKVKAMKDNVTTPRNWVAEPSAFIFKPESSKNFVFGLAPVPNISKLQGNVVSSLNTTFSTSPSLLPSISLMPLFIIIFTLFSQGNESSPGKSSISPVLMLKQAPCHGQRIRPSPKTPVCKGAPQNDENIWKEL</sequence>
<feature type="region of interest" description="Disordered" evidence="1">
    <location>
        <begin position="225"/>
        <end position="252"/>
    </location>
</feature>
<protein>
    <submittedName>
        <fullName evidence="2">Uncharacterized protein</fullName>
    </submittedName>
</protein>